<accession>A0ABQ3URV3</accession>
<organism evidence="1 2">
    <name type="scientific">Ktedonobacter robiniae</name>
    <dbReference type="NCBI Taxonomy" id="2778365"/>
    <lineage>
        <taxon>Bacteria</taxon>
        <taxon>Bacillati</taxon>
        <taxon>Chloroflexota</taxon>
        <taxon>Ktedonobacteria</taxon>
        <taxon>Ktedonobacterales</taxon>
        <taxon>Ktedonobacteraceae</taxon>
        <taxon>Ktedonobacter</taxon>
    </lineage>
</organism>
<dbReference type="EMBL" id="BNJG01000001">
    <property type="protein sequence ID" value="GHO55175.1"/>
    <property type="molecule type" value="Genomic_DNA"/>
</dbReference>
<evidence type="ECO:0000313" key="2">
    <source>
        <dbReference type="Proteomes" id="UP000654345"/>
    </source>
</evidence>
<reference evidence="1 2" key="1">
    <citation type="journal article" date="2021" name="Int. J. Syst. Evol. Microbiol.">
        <title>Reticulibacter mediterranei gen. nov., sp. nov., within the new family Reticulibacteraceae fam. nov., and Ktedonospora formicarum gen. nov., sp. nov., Ktedonobacter robiniae sp. nov., Dictyobacter formicarum sp. nov. and Dictyobacter arantiisoli sp. nov., belonging to the class Ktedonobacteria.</title>
        <authorList>
            <person name="Yabe S."/>
            <person name="Zheng Y."/>
            <person name="Wang C.M."/>
            <person name="Sakai Y."/>
            <person name="Abe K."/>
            <person name="Yokota A."/>
            <person name="Donadio S."/>
            <person name="Cavaletti L."/>
            <person name="Monciardini P."/>
        </authorList>
    </citation>
    <scope>NUCLEOTIDE SEQUENCE [LARGE SCALE GENOMIC DNA]</scope>
    <source>
        <strain evidence="1 2">SOSP1-30</strain>
    </source>
</reference>
<sequence>MQCLEEGIDIGKAATRFLGQGAVDDGLQFIWHIIHILFHAWYRARTLHDTCLGRCMAHEGGAPCDQFKEQNA</sequence>
<evidence type="ECO:0000313" key="1">
    <source>
        <dbReference type="EMBL" id="GHO55175.1"/>
    </source>
</evidence>
<comment type="caution">
    <text evidence="1">The sequence shown here is derived from an EMBL/GenBank/DDBJ whole genome shotgun (WGS) entry which is preliminary data.</text>
</comment>
<proteinExistence type="predicted"/>
<gene>
    <name evidence="1" type="ORF">KSB_36500</name>
</gene>
<dbReference type="Proteomes" id="UP000654345">
    <property type="component" value="Unassembled WGS sequence"/>
</dbReference>
<name>A0ABQ3URV3_9CHLR</name>
<protein>
    <submittedName>
        <fullName evidence="1">Uncharacterized protein</fullName>
    </submittedName>
</protein>
<keyword evidence="2" id="KW-1185">Reference proteome</keyword>